<dbReference type="EMBL" id="NGPL01000084">
    <property type="protein sequence ID" value="OYS66620.1"/>
    <property type="molecule type" value="Genomic_DNA"/>
</dbReference>
<sequence>MKLSEYKNELSKGGFSTVQQNEVIQVRFKDKPICSFNIKLSAMRLLPMSADIFYLMNAHQLYTFLAITKEFLDTPIDKRYLEIHYCLRLKCFNSDNGPQYLTTAGDKVFACAWRCGLKQTFTLAELENIRNRSQFKSVVWFDELMKSGLEEVDSDD</sequence>
<organism evidence="1 2">
    <name type="scientific">Limosilactobacillus reuteri</name>
    <name type="common">Lactobacillus reuteri</name>
    <dbReference type="NCBI Taxonomy" id="1598"/>
    <lineage>
        <taxon>Bacteria</taxon>
        <taxon>Bacillati</taxon>
        <taxon>Bacillota</taxon>
        <taxon>Bacilli</taxon>
        <taxon>Lactobacillales</taxon>
        <taxon>Lactobacillaceae</taxon>
        <taxon>Limosilactobacillus</taxon>
    </lineage>
</organism>
<evidence type="ECO:0000313" key="1">
    <source>
        <dbReference type="EMBL" id="OYS66620.1"/>
    </source>
</evidence>
<accession>A0A256SIM8</accession>
<comment type="caution">
    <text evidence="1">The sequence shown here is derived from an EMBL/GenBank/DDBJ whole genome shotgun (WGS) entry which is preliminary data.</text>
</comment>
<dbReference type="AlphaFoldDB" id="A0A256SIM8"/>
<gene>
    <name evidence="1" type="ORF">CBF96_09985</name>
</gene>
<evidence type="ECO:0000313" key="2">
    <source>
        <dbReference type="Proteomes" id="UP000215747"/>
    </source>
</evidence>
<protein>
    <submittedName>
        <fullName evidence="1">Uncharacterized protein</fullName>
    </submittedName>
</protein>
<proteinExistence type="predicted"/>
<reference evidence="1 2" key="2">
    <citation type="submission" date="2017-09" db="EMBL/GenBank/DDBJ databases">
        <title>Tripartite evolution among Lactobacillus johnsonii, Lactobacillus taiwanensis, Lactobacillus reuteri and their rodent host.</title>
        <authorList>
            <person name="Wang T."/>
            <person name="Knowles S."/>
            <person name="Cheng C."/>
        </authorList>
    </citation>
    <scope>NUCLEOTIDE SEQUENCE [LARGE SCALE GENOMIC DNA]</scope>
    <source>
        <strain evidence="1 2">114h</strain>
    </source>
</reference>
<dbReference type="RefSeq" id="WP_094537437.1">
    <property type="nucleotide sequence ID" value="NZ_NGPL01000084.1"/>
</dbReference>
<reference evidence="2" key="1">
    <citation type="submission" date="2017-05" db="EMBL/GenBank/DDBJ databases">
        <authorList>
            <person name="Lin X.B."/>
            <person name="Stothard P."/>
            <person name="Tasseva G."/>
            <person name="Walter J."/>
        </authorList>
    </citation>
    <scope>NUCLEOTIDE SEQUENCE [LARGE SCALE GENOMIC DNA]</scope>
    <source>
        <strain evidence="2">114h</strain>
    </source>
</reference>
<name>A0A256SIM8_LIMRT</name>
<dbReference type="Proteomes" id="UP000215747">
    <property type="component" value="Unassembled WGS sequence"/>
</dbReference>